<keyword evidence="8 10" id="KW-0472">Membrane</keyword>
<keyword evidence="6 10" id="KW-0812">Transmembrane</keyword>
<evidence type="ECO:0000259" key="11">
    <source>
        <dbReference type="SMART" id="SM00724"/>
    </source>
</evidence>
<sequence>MARSLYDWLWQHEFWLPPGITWQDMQESEDVHYPQPRDLLLSIPFALILVVIRCAFERFGLARSLQLGSLVGQTRRLCCPFWPSNLALNPAASPVFQGELISLAKRCDLPVRKVERWFRCRRNIDRPSLSKKFCEACWRFTFYMISFFTGLAVLYDVSTQAVPCSTLSDGYFTVSSPSQPLQPSLFWYYMLELSFYWSLVFTLPFDVKRKDFKEQIVHHAATIFLISFSYCANYIRIGTLVLVIHDASDYIPTLLWILLRECSPDNSAAAPCLLVLPNYSHGLQVHPPGHGMDQFVVPCTSHGEGGSI</sequence>
<evidence type="ECO:0000256" key="9">
    <source>
        <dbReference type="ARBA" id="ARBA00049036"/>
    </source>
</evidence>
<keyword evidence="13" id="KW-1185">Reference proteome</keyword>
<dbReference type="PANTHER" id="PTHR12560:SF6">
    <property type="entry name" value="CERAMIDE SYNTHASE 4"/>
    <property type="match status" value="1"/>
</dbReference>
<keyword evidence="5" id="KW-0444">Lipid biosynthesis</keyword>
<dbReference type="Proteomes" id="UP000694551">
    <property type="component" value="Unplaced"/>
</dbReference>
<feature type="transmembrane region" description="Helical" evidence="10">
    <location>
        <begin position="136"/>
        <end position="155"/>
    </location>
</feature>
<dbReference type="Ensembl" id="ENSSOCT00000006811.1">
    <property type="protein sequence ID" value="ENSSOCP00000006644.1"/>
    <property type="gene ID" value="ENSSOCG00000005055.1"/>
</dbReference>
<evidence type="ECO:0000256" key="1">
    <source>
        <dbReference type="ARBA" id="ARBA00004127"/>
    </source>
</evidence>
<dbReference type="Gene3D" id="1.10.10.60">
    <property type="entry name" value="Homeodomain-like"/>
    <property type="match status" value="1"/>
</dbReference>
<dbReference type="GO" id="GO:0005789">
    <property type="term" value="C:endoplasmic reticulum membrane"/>
    <property type="evidence" value="ECO:0007669"/>
    <property type="project" value="UniProtKB-SubCell"/>
</dbReference>
<dbReference type="GO" id="GO:0046513">
    <property type="term" value="P:ceramide biosynthetic process"/>
    <property type="evidence" value="ECO:0007669"/>
    <property type="project" value="InterPro"/>
</dbReference>
<reference evidence="12" key="1">
    <citation type="submission" date="2025-08" db="UniProtKB">
        <authorList>
            <consortium name="Ensembl"/>
        </authorList>
    </citation>
    <scope>IDENTIFICATION</scope>
</reference>
<feature type="domain" description="TLC" evidence="11">
    <location>
        <begin position="131"/>
        <end position="300"/>
    </location>
</feature>
<comment type="pathway">
    <text evidence="4">Sphingolipid metabolism.</text>
</comment>
<dbReference type="PANTHER" id="PTHR12560">
    <property type="entry name" value="LONGEVITY ASSURANCE FACTOR 1 LAG1"/>
    <property type="match status" value="1"/>
</dbReference>
<evidence type="ECO:0000256" key="2">
    <source>
        <dbReference type="ARBA" id="ARBA00004586"/>
    </source>
</evidence>
<evidence type="ECO:0000256" key="8">
    <source>
        <dbReference type="ARBA" id="ARBA00023136"/>
    </source>
</evidence>
<feature type="transmembrane region" description="Helical" evidence="10">
    <location>
        <begin position="216"/>
        <end position="235"/>
    </location>
</feature>
<evidence type="ECO:0000256" key="5">
    <source>
        <dbReference type="ARBA" id="ARBA00022516"/>
    </source>
</evidence>
<comment type="catalytic activity">
    <reaction evidence="9">
        <text>sphinganine + octadecanoyl-CoA = N-(octadecanoyl)-sphinganine + CoA + H(+)</text>
        <dbReference type="Rhea" id="RHEA:36547"/>
        <dbReference type="ChEBI" id="CHEBI:15378"/>
        <dbReference type="ChEBI" id="CHEBI:57287"/>
        <dbReference type="ChEBI" id="CHEBI:57394"/>
        <dbReference type="ChEBI" id="CHEBI:57817"/>
        <dbReference type="ChEBI" id="CHEBI:67033"/>
    </reaction>
    <physiologicalReaction direction="left-to-right" evidence="9">
        <dbReference type="Rhea" id="RHEA:36548"/>
    </physiologicalReaction>
</comment>
<keyword evidence="5" id="KW-0443">Lipid metabolism</keyword>
<dbReference type="GO" id="GO:0050291">
    <property type="term" value="F:sphingosine N-acyltransferase activity"/>
    <property type="evidence" value="ECO:0007669"/>
    <property type="project" value="InterPro"/>
</dbReference>
<reference evidence="12" key="2">
    <citation type="submission" date="2025-09" db="UniProtKB">
        <authorList>
            <consortium name="Ensembl"/>
        </authorList>
    </citation>
    <scope>IDENTIFICATION</scope>
</reference>
<dbReference type="InterPro" id="IPR006634">
    <property type="entry name" value="TLC-dom"/>
</dbReference>
<feature type="transmembrane region" description="Helical" evidence="10">
    <location>
        <begin position="39"/>
        <end position="56"/>
    </location>
</feature>
<dbReference type="InterPro" id="IPR016439">
    <property type="entry name" value="Lag1/Lac1-like"/>
</dbReference>
<evidence type="ECO:0000313" key="12">
    <source>
        <dbReference type="Ensembl" id="ENSSOCP00000006644.1"/>
    </source>
</evidence>
<proteinExistence type="predicted"/>
<dbReference type="Pfam" id="PF03798">
    <property type="entry name" value="TRAM_LAG1_CLN8"/>
    <property type="match status" value="1"/>
</dbReference>
<evidence type="ECO:0000256" key="7">
    <source>
        <dbReference type="ARBA" id="ARBA00022989"/>
    </source>
</evidence>
<evidence type="ECO:0000256" key="4">
    <source>
        <dbReference type="ARBA" id="ARBA00004991"/>
    </source>
</evidence>
<comment type="subcellular location">
    <subcellularLocation>
        <location evidence="1">Endomembrane system</location>
        <topology evidence="1">Multi-pass membrane protein</topology>
    </subcellularLocation>
    <subcellularLocation>
        <location evidence="2">Endoplasmic reticulum membrane</location>
    </subcellularLocation>
</comment>
<name>A0A8D0EY93_STROC</name>
<feature type="transmembrane region" description="Helical" evidence="10">
    <location>
        <begin position="186"/>
        <end position="204"/>
    </location>
</feature>
<keyword evidence="7 10" id="KW-1133">Transmembrane helix</keyword>
<dbReference type="AlphaFoldDB" id="A0A8D0EY93"/>
<evidence type="ECO:0000256" key="3">
    <source>
        <dbReference type="ARBA" id="ARBA00004760"/>
    </source>
</evidence>
<dbReference type="FunFam" id="1.10.10.60:FF:000020">
    <property type="entry name" value="Ceramide synthase 5"/>
    <property type="match status" value="1"/>
</dbReference>
<evidence type="ECO:0000256" key="6">
    <source>
        <dbReference type="ARBA" id="ARBA00022692"/>
    </source>
</evidence>
<protein>
    <recommendedName>
        <fullName evidence="11">TLC domain-containing protein</fullName>
    </recommendedName>
</protein>
<evidence type="ECO:0000256" key="10">
    <source>
        <dbReference type="SAM" id="Phobius"/>
    </source>
</evidence>
<comment type="pathway">
    <text evidence="3">Lipid metabolism; sphingolipid metabolism.</text>
</comment>
<accession>A0A8D0EY93</accession>
<evidence type="ECO:0000313" key="13">
    <source>
        <dbReference type="Proteomes" id="UP000694551"/>
    </source>
</evidence>
<dbReference type="SMART" id="SM00724">
    <property type="entry name" value="TLC"/>
    <property type="match status" value="1"/>
</dbReference>
<organism evidence="12 13">
    <name type="scientific">Strix occidentalis caurina</name>
    <name type="common">northern spotted owl</name>
    <dbReference type="NCBI Taxonomy" id="311401"/>
    <lineage>
        <taxon>Eukaryota</taxon>
        <taxon>Metazoa</taxon>
        <taxon>Chordata</taxon>
        <taxon>Craniata</taxon>
        <taxon>Vertebrata</taxon>
        <taxon>Euteleostomi</taxon>
        <taxon>Archelosauria</taxon>
        <taxon>Archosauria</taxon>
        <taxon>Dinosauria</taxon>
        <taxon>Saurischia</taxon>
        <taxon>Theropoda</taxon>
        <taxon>Coelurosauria</taxon>
        <taxon>Aves</taxon>
        <taxon>Neognathae</taxon>
        <taxon>Neoaves</taxon>
        <taxon>Telluraves</taxon>
        <taxon>Strigiformes</taxon>
        <taxon>Strigidae</taxon>
        <taxon>Strix</taxon>
    </lineage>
</organism>
<dbReference type="UniPathway" id="UPA00222"/>